<keyword evidence="2" id="KW-1185">Reference proteome</keyword>
<gene>
    <name evidence="1" type="ORF">CEXT_96431</name>
</gene>
<sequence>MATCAHHCVGPIPRLYYRVRKMYDHYTPWLYMGISLDIPPSTLPQSSLLTSFPSTDLH</sequence>
<dbReference type="AlphaFoldDB" id="A0AAV4T8Z2"/>
<proteinExistence type="predicted"/>
<organism evidence="1 2">
    <name type="scientific">Caerostris extrusa</name>
    <name type="common">Bark spider</name>
    <name type="synonym">Caerostris bankana</name>
    <dbReference type="NCBI Taxonomy" id="172846"/>
    <lineage>
        <taxon>Eukaryota</taxon>
        <taxon>Metazoa</taxon>
        <taxon>Ecdysozoa</taxon>
        <taxon>Arthropoda</taxon>
        <taxon>Chelicerata</taxon>
        <taxon>Arachnida</taxon>
        <taxon>Araneae</taxon>
        <taxon>Araneomorphae</taxon>
        <taxon>Entelegynae</taxon>
        <taxon>Araneoidea</taxon>
        <taxon>Araneidae</taxon>
        <taxon>Caerostris</taxon>
    </lineage>
</organism>
<accession>A0AAV4T8Z2</accession>
<feature type="non-terminal residue" evidence="1">
    <location>
        <position position="58"/>
    </location>
</feature>
<dbReference type="Proteomes" id="UP001054945">
    <property type="component" value="Unassembled WGS sequence"/>
</dbReference>
<evidence type="ECO:0000313" key="2">
    <source>
        <dbReference type="Proteomes" id="UP001054945"/>
    </source>
</evidence>
<protein>
    <submittedName>
        <fullName evidence="1">Uncharacterized protein</fullName>
    </submittedName>
</protein>
<reference evidence="1 2" key="1">
    <citation type="submission" date="2021-06" db="EMBL/GenBank/DDBJ databases">
        <title>Caerostris extrusa draft genome.</title>
        <authorList>
            <person name="Kono N."/>
            <person name="Arakawa K."/>
        </authorList>
    </citation>
    <scope>NUCLEOTIDE SEQUENCE [LARGE SCALE GENOMIC DNA]</scope>
</reference>
<evidence type="ECO:0000313" key="1">
    <source>
        <dbReference type="EMBL" id="GIY41917.1"/>
    </source>
</evidence>
<comment type="caution">
    <text evidence="1">The sequence shown here is derived from an EMBL/GenBank/DDBJ whole genome shotgun (WGS) entry which is preliminary data.</text>
</comment>
<dbReference type="EMBL" id="BPLR01010777">
    <property type="protein sequence ID" value="GIY41917.1"/>
    <property type="molecule type" value="Genomic_DNA"/>
</dbReference>
<name>A0AAV4T8Z2_CAEEX</name>